<dbReference type="InterPro" id="IPR004136">
    <property type="entry name" value="NMO"/>
</dbReference>
<keyword evidence="1" id="KW-0285">Flavoprotein</keyword>
<gene>
    <name evidence="4" type="ORF">BU16DRAFT_615208</name>
</gene>
<organism evidence="4 5">
    <name type="scientific">Lophium mytilinum</name>
    <dbReference type="NCBI Taxonomy" id="390894"/>
    <lineage>
        <taxon>Eukaryota</taxon>
        <taxon>Fungi</taxon>
        <taxon>Dikarya</taxon>
        <taxon>Ascomycota</taxon>
        <taxon>Pezizomycotina</taxon>
        <taxon>Dothideomycetes</taxon>
        <taxon>Pleosporomycetidae</taxon>
        <taxon>Mytilinidiales</taxon>
        <taxon>Mytilinidiaceae</taxon>
        <taxon>Lophium</taxon>
    </lineage>
</organism>
<keyword evidence="5" id="KW-1185">Reference proteome</keyword>
<keyword evidence="3" id="KW-0560">Oxidoreductase</keyword>
<evidence type="ECO:0000256" key="2">
    <source>
        <dbReference type="ARBA" id="ARBA00022643"/>
    </source>
</evidence>
<evidence type="ECO:0000256" key="1">
    <source>
        <dbReference type="ARBA" id="ARBA00022630"/>
    </source>
</evidence>
<evidence type="ECO:0000256" key="3">
    <source>
        <dbReference type="ARBA" id="ARBA00023002"/>
    </source>
</evidence>
<reference evidence="4" key="1">
    <citation type="journal article" date="2020" name="Stud. Mycol.">
        <title>101 Dothideomycetes genomes: a test case for predicting lifestyles and emergence of pathogens.</title>
        <authorList>
            <person name="Haridas S."/>
            <person name="Albert R."/>
            <person name="Binder M."/>
            <person name="Bloem J."/>
            <person name="Labutti K."/>
            <person name="Salamov A."/>
            <person name="Andreopoulos B."/>
            <person name="Baker S."/>
            <person name="Barry K."/>
            <person name="Bills G."/>
            <person name="Bluhm B."/>
            <person name="Cannon C."/>
            <person name="Castanera R."/>
            <person name="Culley D."/>
            <person name="Daum C."/>
            <person name="Ezra D."/>
            <person name="Gonzalez J."/>
            <person name="Henrissat B."/>
            <person name="Kuo A."/>
            <person name="Liang C."/>
            <person name="Lipzen A."/>
            <person name="Lutzoni F."/>
            <person name="Magnuson J."/>
            <person name="Mondo S."/>
            <person name="Nolan M."/>
            <person name="Ohm R."/>
            <person name="Pangilinan J."/>
            <person name="Park H.-J."/>
            <person name="Ramirez L."/>
            <person name="Alfaro M."/>
            <person name="Sun H."/>
            <person name="Tritt A."/>
            <person name="Yoshinaga Y."/>
            <person name="Zwiers L.-H."/>
            <person name="Turgeon B."/>
            <person name="Goodwin S."/>
            <person name="Spatafora J."/>
            <person name="Crous P."/>
            <person name="Grigoriev I."/>
        </authorList>
    </citation>
    <scope>NUCLEOTIDE SEQUENCE</scope>
    <source>
        <strain evidence="4">CBS 269.34</strain>
    </source>
</reference>
<evidence type="ECO:0000313" key="4">
    <source>
        <dbReference type="EMBL" id="KAF2499848.1"/>
    </source>
</evidence>
<dbReference type="PANTHER" id="PTHR32332:SF34">
    <property type="entry name" value="2-NITROPROPANE DIOXYGENASE FAMILY, PUTATIVE-RELATED"/>
    <property type="match status" value="1"/>
</dbReference>
<dbReference type="GO" id="GO:0051213">
    <property type="term" value="F:dioxygenase activity"/>
    <property type="evidence" value="ECO:0007669"/>
    <property type="project" value="UniProtKB-KW"/>
</dbReference>
<dbReference type="EMBL" id="MU004184">
    <property type="protein sequence ID" value="KAF2499848.1"/>
    <property type="molecule type" value="Genomic_DNA"/>
</dbReference>
<dbReference type="Pfam" id="PF03060">
    <property type="entry name" value="NMO"/>
    <property type="match status" value="1"/>
</dbReference>
<dbReference type="AlphaFoldDB" id="A0A6A6R536"/>
<dbReference type="CDD" id="cd04730">
    <property type="entry name" value="NPD_like"/>
    <property type="match status" value="1"/>
</dbReference>
<dbReference type="InterPro" id="IPR013785">
    <property type="entry name" value="Aldolase_TIM"/>
</dbReference>
<keyword evidence="2" id="KW-0288">FMN</keyword>
<accession>A0A6A6R536</accession>
<protein>
    <submittedName>
        <fullName evidence="4">Oxidoreductase 2-nitropropane dioxygenase</fullName>
    </submittedName>
</protein>
<evidence type="ECO:0000313" key="5">
    <source>
        <dbReference type="Proteomes" id="UP000799750"/>
    </source>
</evidence>
<sequence length="353" mass="36648">MAPNLLKQAYPWIKTPLIIGAPMRLISLAPLAVEASRAGGIGFIGSGTDTSNLEHILQHAQSLLSAHPIPNSPTTTLPIGIGFINWGASLPIALPLIARFKPAAVWFFAPSSLTSLVEWTTATRAASPATKIWIQIGSVAAALEVTTACRPDVLVVQGTDAGGHGLVKGAGIVSLLPEVADALANLGAEAPLLVAAGGIAEARGAAAALALGADGVVIGTRMLASPEANIAAGYKREVVRARDGGQTTVRTKVYDMVRGTTGWGKDYDGRAVVNRSFVDAGNGMWEEENKRLYEAEIEKGDDGWGVEGRMTTYAGAAVGLVTEIKGAADIVEEVREGTVRVLEGLKGEAKSKL</sequence>
<name>A0A6A6R536_9PEZI</name>
<dbReference type="OrthoDB" id="2349068at2759"/>
<dbReference type="Proteomes" id="UP000799750">
    <property type="component" value="Unassembled WGS sequence"/>
</dbReference>
<proteinExistence type="predicted"/>
<keyword evidence="4" id="KW-0223">Dioxygenase</keyword>
<dbReference type="GO" id="GO:0018580">
    <property type="term" value="F:nitronate monooxygenase activity"/>
    <property type="evidence" value="ECO:0007669"/>
    <property type="project" value="InterPro"/>
</dbReference>
<dbReference type="PANTHER" id="PTHR32332">
    <property type="entry name" value="2-NITROPROPANE DIOXYGENASE"/>
    <property type="match status" value="1"/>
</dbReference>
<dbReference type="SUPFAM" id="SSF51412">
    <property type="entry name" value="Inosine monophosphate dehydrogenase (IMPDH)"/>
    <property type="match status" value="1"/>
</dbReference>
<dbReference type="Gene3D" id="3.20.20.70">
    <property type="entry name" value="Aldolase class I"/>
    <property type="match status" value="1"/>
</dbReference>